<dbReference type="Proteomes" id="UP000305067">
    <property type="component" value="Unassembled WGS sequence"/>
</dbReference>
<organism evidence="2 3">
    <name type="scientific">Pterulicium gracile</name>
    <dbReference type="NCBI Taxonomy" id="1884261"/>
    <lineage>
        <taxon>Eukaryota</taxon>
        <taxon>Fungi</taxon>
        <taxon>Dikarya</taxon>
        <taxon>Basidiomycota</taxon>
        <taxon>Agaricomycotina</taxon>
        <taxon>Agaricomycetes</taxon>
        <taxon>Agaricomycetidae</taxon>
        <taxon>Agaricales</taxon>
        <taxon>Pleurotineae</taxon>
        <taxon>Pterulaceae</taxon>
        <taxon>Pterulicium</taxon>
    </lineage>
</organism>
<feature type="region of interest" description="Disordered" evidence="1">
    <location>
        <begin position="475"/>
        <end position="494"/>
    </location>
</feature>
<feature type="region of interest" description="Disordered" evidence="1">
    <location>
        <begin position="327"/>
        <end position="346"/>
    </location>
</feature>
<evidence type="ECO:0000313" key="3">
    <source>
        <dbReference type="Proteomes" id="UP000305067"/>
    </source>
</evidence>
<name>A0A5C3QX84_9AGAR</name>
<protein>
    <submittedName>
        <fullName evidence="2">Uncharacterized protein</fullName>
    </submittedName>
</protein>
<gene>
    <name evidence="2" type="ORF">BDV98DRAFT_600556</name>
</gene>
<feature type="compositionally biased region" description="Polar residues" evidence="1">
    <location>
        <begin position="328"/>
        <end position="341"/>
    </location>
</feature>
<sequence length="584" mass="62943">MQALETVDTLCEATEKNDLSSVSTATYLNGAHTSLSADRILLLHRASDYSTTTQDSFHHRLNRSASSPVILFSLNDPCALPPYTSSLDGISSENNDTSFASTDPLQSMTSSFDTNLSSYGAPANSRDLACLLVPRPPIRLPALASINNARIIPPIDEDYFSYIPPRGRPLVSYRSFEDELHSYPASPMSRFSRRSSFDSRYLSQSSSPAVQPRSPVVQRPSFPITQNSSMGREPLDVRSSQNGERSNRPDVCASQAIESELSSPGLSTTARDVQAHIPGLPPTADAIPTVIKPLVMVQSTINTELFAPPLQLAPLVTVDDLDHDHLSGATSMQPESSTHQQSARRLHHSMSYQNLRPSRSLAAGNPEDVMSLQDALATAPPQVRSVANQVRAAPFHRNTHNLTPLLRLSDAPPQVRPGNLMDQIKSVSQRFKKRLMPGKSVKQASGPTLGLEQRAGSSTSHVASRLSDSFVACEYDSSGEMSSPPSPPGLAPRAMTVQGLLPTESNDETRRPPPIRSLSQGTGQASSSSPMLATTSMALAPESRTIDPVTAGGTSQSNQKRTKSSRRKSFSFSSTSWLPGAASF</sequence>
<evidence type="ECO:0000313" key="2">
    <source>
        <dbReference type="EMBL" id="TFL06522.1"/>
    </source>
</evidence>
<reference evidence="2 3" key="1">
    <citation type="journal article" date="2019" name="Nat. Ecol. Evol.">
        <title>Megaphylogeny resolves global patterns of mushroom evolution.</title>
        <authorList>
            <person name="Varga T."/>
            <person name="Krizsan K."/>
            <person name="Foldi C."/>
            <person name="Dima B."/>
            <person name="Sanchez-Garcia M."/>
            <person name="Sanchez-Ramirez S."/>
            <person name="Szollosi G.J."/>
            <person name="Szarkandi J.G."/>
            <person name="Papp V."/>
            <person name="Albert L."/>
            <person name="Andreopoulos W."/>
            <person name="Angelini C."/>
            <person name="Antonin V."/>
            <person name="Barry K.W."/>
            <person name="Bougher N.L."/>
            <person name="Buchanan P."/>
            <person name="Buyck B."/>
            <person name="Bense V."/>
            <person name="Catcheside P."/>
            <person name="Chovatia M."/>
            <person name="Cooper J."/>
            <person name="Damon W."/>
            <person name="Desjardin D."/>
            <person name="Finy P."/>
            <person name="Geml J."/>
            <person name="Haridas S."/>
            <person name="Hughes K."/>
            <person name="Justo A."/>
            <person name="Karasinski D."/>
            <person name="Kautmanova I."/>
            <person name="Kiss B."/>
            <person name="Kocsube S."/>
            <person name="Kotiranta H."/>
            <person name="LaButti K.M."/>
            <person name="Lechner B.E."/>
            <person name="Liimatainen K."/>
            <person name="Lipzen A."/>
            <person name="Lukacs Z."/>
            <person name="Mihaltcheva S."/>
            <person name="Morgado L.N."/>
            <person name="Niskanen T."/>
            <person name="Noordeloos M.E."/>
            <person name="Ohm R.A."/>
            <person name="Ortiz-Santana B."/>
            <person name="Ovrebo C."/>
            <person name="Racz N."/>
            <person name="Riley R."/>
            <person name="Savchenko A."/>
            <person name="Shiryaev A."/>
            <person name="Soop K."/>
            <person name="Spirin V."/>
            <person name="Szebenyi C."/>
            <person name="Tomsovsky M."/>
            <person name="Tulloss R.E."/>
            <person name="Uehling J."/>
            <person name="Grigoriev I.V."/>
            <person name="Vagvolgyi C."/>
            <person name="Papp T."/>
            <person name="Martin F.M."/>
            <person name="Miettinen O."/>
            <person name="Hibbett D.S."/>
            <person name="Nagy L.G."/>
        </authorList>
    </citation>
    <scope>NUCLEOTIDE SEQUENCE [LARGE SCALE GENOMIC DNA]</scope>
    <source>
        <strain evidence="2 3">CBS 309.79</strain>
    </source>
</reference>
<feature type="region of interest" description="Disordered" evidence="1">
    <location>
        <begin position="502"/>
        <end position="584"/>
    </location>
</feature>
<feature type="region of interest" description="Disordered" evidence="1">
    <location>
        <begin position="433"/>
        <end position="463"/>
    </location>
</feature>
<dbReference type="EMBL" id="ML178815">
    <property type="protein sequence ID" value="TFL06522.1"/>
    <property type="molecule type" value="Genomic_DNA"/>
</dbReference>
<dbReference type="AlphaFoldDB" id="A0A5C3QX84"/>
<proteinExistence type="predicted"/>
<keyword evidence="3" id="KW-1185">Reference proteome</keyword>
<feature type="compositionally biased region" description="Basic residues" evidence="1">
    <location>
        <begin position="560"/>
        <end position="569"/>
    </location>
</feature>
<accession>A0A5C3QX84</accession>
<feature type="compositionally biased region" description="Polar residues" evidence="1">
    <location>
        <begin position="517"/>
        <end position="537"/>
    </location>
</feature>
<feature type="region of interest" description="Disordered" evidence="1">
    <location>
        <begin position="202"/>
        <end position="251"/>
    </location>
</feature>
<evidence type="ECO:0000256" key="1">
    <source>
        <dbReference type="SAM" id="MobiDB-lite"/>
    </source>
</evidence>